<dbReference type="EMBL" id="CP059572">
    <property type="protein sequence ID" value="QXJ20443.1"/>
    <property type="molecule type" value="Genomic_DNA"/>
</dbReference>
<dbReference type="InterPro" id="IPR011051">
    <property type="entry name" value="RmlC_Cupin_sf"/>
</dbReference>
<keyword evidence="2" id="KW-1185">Reference proteome</keyword>
<sequence length="128" mass="14075">MTHPIDMFARALTFHPDGAVEAAERRMDADSGGWQVAAFHVETDADVHADHWEMHPAAEEAVCCLSGGIRVHFRPEEPGGEEETVALPAGGAVIVPRGRWHRLELDGPSDIMSITLRRGTRLERRDGT</sequence>
<name>A0ABX8QNV6_9ACTN</name>
<proteinExistence type="predicted"/>
<evidence type="ECO:0000313" key="2">
    <source>
        <dbReference type="Proteomes" id="UP001049518"/>
    </source>
</evidence>
<organism evidence="1 2">
    <name type="scientific">Actinomadura graeca</name>
    <dbReference type="NCBI Taxonomy" id="2750812"/>
    <lineage>
        <taxon>Bacteria</taxon>
        <taxon>Bacillati</taxon>
        <taxon>Actinomycetota</taxon>
        <taxon>Actinomycetes</taxon>
        <taxon>Streptosporangiales</taxon>
        <taxon>Thermomonosporaceae</taxon>
        <taxon>Actinomadura</taxon>
    </lineage>
</organism>
<dbReference type="Proteomes" id="UP001049518">
    <property type="component" value="Chromosome"/>
</dbReference>
<dbReference type="InterPro" id="IPR014710">
    <property type="entry name" value="RmlC-like_jellyroll"/>
</dbReference>
<reference evidence="1" key="1">
    <citation type="submission" date="2020-07" db="EMBL/GenBank/DDBJ databases">
        <authorList>
            <person name="Tarantini F.S."/>
            <person name="Hong K.W."/>
            <person name="Chan K.G."/>
        </authorList>
    </citation>
    <scope>NUCLEOTIDE SEQUENCE</scope>
    <source>
        <strain evidence="1">32-07</strain>
    </source>
</reference>
<evidence type="ECO:0000313" key="1">
    <source>
        <dbReference type="EMBL" id="QXJ20443.1"/>
    </source>
</evidence>
<gene>
    <name evidence="1" type="ORF">AGRA3207_001159</name>
</gene>
<dbReference type="RefSeq" id="WP_231333518.1">
    <property type="nucleotide sequence ID" value="NZ_CP059572.1"/>
</dbReference>
<protein>
    <submittedName>
        <fullName evidence="1">Cupin domain-containing protein</fullName>
    </submittedName>
</protein>
<dbReference type="SUPFAM" id="SSF51182">
    <property type="entry name" value="RmlC-like cupins"/>
    <property type="match status" value="1"/>
</dbReference>
<dbReference type="Gene3D" id="2.60.120.10">
    <property type="entry name" value="Jelly Rolls"/>
    <property type="match status" value="1"/>
</dbReference>
<accession>A0ABX8QNV6</accession>